<dbReference type="EMBL" id="JBHUMV010000012">
    <property type="protein sequence ID" value="MFD2756576.1"/>
    <property type="molecule type" value="Genomic_DNA"/>
</dbReference>
<evidence type="ECO:0000313" key="3">
    <source>
        <dbReference type="Proteomes" id="UP001597463"/>
    </source>
</evidence>
<protein>
    <submittedName>
        <fullName evidence="2">Uncharacterized protein</fullName>
    </submittedName>
</protein>
<dbReference type="RefSeq" id="WP_066480668.1">
    <property type="nucleotide sequence ID" value="NZ_BCNT01000013.1"/>
</dbReference>
<evidence type="ECO:0000256" key="1">
    <source>
        <dbReference type="SAM" id="MobiDB-lite"/>
    </source>
</evidence>
<name>A0ABW5UTN3_9BURK</name>
<keyword evidence="3" id="KW-1185">Reference proteome</keyword>
<feature type="region of interest" description="Disordered" evidence="1">
    <location>
        <begin position="1"/>
        <end position="21"/>
    </location>
</feature>
<reference evidence="3" key="1">
    <citation type="journal article" date="2019" name="Int. J. Syst. Evol. Microbiol.">
        <title>The Global Catalogue of Microorganisms (GCM) 10K type strain sequencing project: providing services to taxonomists for standard genome sequencing and annotation.</title>
        <authorList>
            <consortium name="The Broad Institute Genomics Platform"/>
            <consortium name="The Broad Institute Genome Sequencing Center for Infectious Disease"/>
            <person name="Wu L."/>
            <person name="Ma J."/>
        </authorList>
    </citation>
    <scope>NUCLEOTIDE SEQUENCE [LARGE SCALE GENOMIC DNA]</scope>
    <source>
        <strain evidence="3">TISTR 1906</strain>
    </source>
</reference>
<organism evidence="2 3">
    <name type="scientific">Comamonas terrae</name>
    <dbReference type="NCBI Taxonomy" id="673548"/>
    <lineage>
        <taxon>Bacteria</taxon>
        <taxon>Pseudomonadati</taxon>
        <taxon>Pseudomonadota</taxon>
        <taxon>Betaproteobacteria</taxon>
        <taxon>Burkholderiales</taxon>
        <taxon>Comamonadaceae</taxon>
        <taxon>Comamonas</taxon>
    </lineage>
</organism>
<accession>A0ABW5UTN3</accession>
<gene>
    <name evidence="2" type="ORF">ACFSW6_21095</name>
</gene>
<evidence type="ECO:0000313" key="2">
    <source>
        <dbReference type="EMBL" id="MFD2756576.1"/>
    </source>
</evidence>
<comment type="caution">
    <text evidence="2">The sequence shown here is derived from an EMBL/GenBank/DDBJ whole genome shotgun (WGS) entry which is preliminary data.</text>
</comment>
<sequence>MTGRKQEIRNGGAAERPLEGTLAPAAGLDAAAAAQEAFNDPYFDAHPPEPDTGWDCLGREDLPG</sequence>
<feature type="region of interest" description="Disordered" evidence="1">
    <location>
        <begin position="40"/>
        <end position="64"/>
    </location>
</feature>
<dbReference type="Proteomes" id="UP001597463">
    <property type="component" value="Unassembled WGS sequence"/>
</dbReference>
<proteinExistence type="predicted"/>